<accession>A0A7N0URY9</accession>
<dbReference type="Proteomes" id="UP000594263">
    <property type="component" value="Unplaced"/>
</dbReference>
<name>A0A7N0URY9_KALFE</name>
<dbReference type="InterPro" id="IPR029149">
    <property type="entry name" value="Creatin/AminoP/Spt16_N"/>
</dbReference>
<organism evidence="2 3">
    <name type="scientific">Kalanchoe fedtschenkoi</name>
    <name type="common">Lavender scallops</name>
    <name type="synonym">South American air plant</name>
    <dbReference type="NCBI Taxonomy" id="63787"/>
    <lineage>
        <taxon>Eukaryota</taxon>
        <taxon>Viridiplantae</taxon>
        <taxon>Streptophyta</taxon>
        <taxon>Embryophyta</taxon>
        <taxon>Tracheophyta</taxon>
        <taxon>Spermatophyta</taxon>
        <taxon>Magnoliopsida</taxon>
        <taxon>eudicotyledons</taxon>
        <taxon>Gunneridae</taxon>
        <taxon>Pentapetalae</taxon>
        <taxon>Saxifragales</taxon>
        <taxon>Crassulaceae</taxon>
        <taxon>Kalanchoe</taxon>
    </lineage>
</organism>
<dbReference type="PANTHER" id="PTHR43763:SF12">
    <property type="entry name" value="AMINOPEPTIDASE P1"/>
    <property type="match status" value="1"/>
</dbReference>
<dbReference type="Gramene" id="Kaladp0080s0101.1.v1.1">
    <property type="protein sequence ID" value="Kaladp0080s0101.1.v1.1.CDS.1"/>
    <property type="gene ID" value="Kaladp0080s0101.v1.1"/>
</dbReference>
<dbReference type="EnsemblPlants" id="Kaladp0080s0101.1.v1.1">
    <property type="protein sequence ID" value="Kaladp0080s0101.1.v1.1.CDS.1"/>
    <property type="gene ID" value="Kaladp0080s0101.v1.1"/>
</dbReference>
<dbReference type="AlphaFoldDB" id="A0A7N0URY9"/>
<feature type="domain" description="Creatinase N-terminal" evidence="1">
    <location>
        <begin position="446"/>
        <end position="528"/>
    </location>
</feature>
<dbReference type="InterPro" id="IPR050422">
    <property type="entry name" value="X-Pro_aminopeptidase_P"/>
</dbReference>
<evidence type="ECO:0000313" key="3">
    <source>
        <dbReference type="Proteomes" id="UP000594263"/>
    </source>
</evidence>
<sequence length="809" mass="90082">MHTNPNFPVGLNSINQALIEMQQQQKQFHDENIQRMKQIQKKMDDAFDKLINSLLEDPDSMGTSDIQSDEVDTEIIVEEDIMEEYEELQTVDYLHFERSRELQTEENGSIVQSEPADSQISLDEAKVMVTKLNVKGILLNSPTLVASAGDAYVDSCLLPPIHGSKILELLCTPAVWKNVPVNLPSNYSEKTLENFCTSGVCINAPMNMSSQLTASLRLSCTSRNFTGLKGVDSIQVGLDKPPPLRPQIAYGFASINLGLPINSMLGMSLLSYSCTSFKGLATLVVPIKHKIGKDVVIEKKCVLQPFIPVLAIDEVLFSSEYIDPSVDKMDVWPLCSHGLKSALRLCMLDVCNNAPVNFYSFGANFRSLMKHQNGLCKLGAPLRLTWLGKPPPWPPDIYMNIATSRATDGAMILKQMGVVMLVEKQFVVHSASLVQTLASKSNVKIIAIITMKEALLWTDGTYSLQATEQLSKQWKLMCLGEDTPVGTWMADNLPEGAIIGVDQWCVSVDTARKWEHAFSRKKQKLINTPNNLVDEILSNRLPAAINPVVIHPVEFAEKSVTDKIMDLRGRLAQENASGIIATTLGEVDWLYSKMSSEANSFMNENGMEVRKYEAVSSDVVLLSSGRLEGSLSATKEAHGKYLEDVQSDLTKNGEVNGSNKVAGNQILIWVDPGSGCYALYSKWDFRIGYYGVGGVRRQLIQIQERTLSLFNEFLMSDSQIEPLTYGDNNYEGSIDNMNMKDKITNLKIIIICCLLFLCDGNCCHHEDQVHLSSRGLEFYRIRDGKTVDLEDKVIFEAPRNVAREKYLVT</sequence>
<evidence type="ECO:0000313" key="2">
    <source>
        <dbReference type="EnsemblPlants" id="Kaladp0080s0101.1.v1.1.CDS.1"/>
    </source>
</evidence>
<keyword evidence="3" id="KW-1185">Reference proteome</keyword>
<reference evidence="2" key="1">
    <citation type="submission" date="2021-01" db="UniProtKB">
        <authorList>
            <consortium name="EnsemblPlants"/>
        </authorList>
    </citation>
    <scope>IDENTIFICATION</scope>
</reference>
<protein>
    <recommendedName>
        <fullName evidence="1">Creatinase N-terminal domain-containing protein</fullName>
    </recommendedName>
</protein>
<dbReference type="Gene3D" id="3.40.350.10">
    <property type="entry name" value="Creatinase/prolidase N-terminal domain"/>
    <property type="match status" value="2"/>
</dbReference>
<dbReference type="InterPro" id="IPR000587">
    <property type="entry name" value="Creatinase_N"/>
</dbReference>
<evidence type="ECO:0000259" key="1">
    <source>
        <dbReference type="Pfam" id="PF01321"/>
    </source>
</evidence>
<dbReference type="PANTHER" id="PTHR43763">
    <property type="entry name" value="XAA-PRO AMINOPEPTIDASE 1"/>
    <property type="match status" value="1"/>
</dbReference>
<dbReference type="Pfam" id="PF01321">
    <property type="entry name" value="Creatinase_N"/>
    <property type="match status" value="1"/>
</dbReference>
<proteinExistence type="predicted"/>